<dbReference type="GO" id="GO:0016746">
    <property type="term" value="F:acyltransferase activity"/>
    <property type="evidence" value="ECO:0007669"/>
    <property type="project" value="UniProtKB-KW"/>
</dbReference>
<feature type="region of interest" description="Disordered" evidence="1">
    <location>
        <begin position="410"/>
        <end position="446"/>
    </location>
</feature>
<dbReference type="PANTHER" id="PTHR23028:SF53">
    <property type="entry name" value="ACYL_TRANSF_3 DOMAIN-CONTAINING PROTEIN"/>
    <property type="match status" value="1"/>
</dbReference>
<comment type="caution">
    <text evidence="4">The sequence shown here is derived from an EMBL/GenBank/DDBJ whole genome shotgun (WGS) entry which is preliminary data.</text>
</comment>
<dbReference type="Proteomes" id="UP001241758">
    <property type="component" value="Unassembled WGS sequence"/>
</dbReference>
<evidence type="ECO:0000259" key="3">
    <source>
        <dbReference type="Pfam" id="PF01757"/>
    </source>
</evidence>
<feature type="transmembrane region" description="Helical" evidence="2">
    <location>
        <begin position="205"/>
        <end position="225"/>
    </location>
</feature>
<dbReference type="InterPro" id="IPR002656">
    <property type="entry name" value="Acyl_transf_3_dom"/>
</dbReference>
<feature type="transmembrane region" description="Helical" evidence="2">
    <location>
        <begin position="62"/>
        <end position="83"/>
    </location>
</feature>
<dbReference type="InterPro" id="IPR050879">
    <property type="entry name" value="Acyltransferase_3"/>
</dbReference>
<feature type="transmembrane region" description="Helical" evidence="2">
    <location>
        <begin position="327"/>
        <end position="345"/>
    </location>
</feature>
<dbReference type="EC" id="2.3.-.-" evidence="4"/>
<reference evidence="4 5" key="1">
    <citation type="submission" date="2023-05" db="EMBL/GenBank/DDBJ databases">
        <title>Actinoplanes sp. NEAU-A12 genome sequencing.</title>
        <authorList>
            <person name="Wang Z.-S."/>
        </authorList>
    </citation>
    <scope>NUCLEOTIDE SEQUENCE [LARGE SCALE GENOMIC DNA]</scope>
    <source>
        <strain evidence="4 5">NEAU-A12</strain>
    </source>
</reference>
<keyword evidence="4" id="KW-0808">Transferase</keyword>
<feature type="transmembrane region" description="Helical" evidence="2">
    <location>
        <begin position="264"/>
        <end position="284"/>
    </location>
</feature>
<dbReference type="EMBL" id="JASCTH010000011">
    <property type="protein sequence ID" value="MDI6100590.1"/>
    <property type="molecule type" value="Genomic_DNA"/>
</dbReference>
<dbReference type="Pfam" id="PF01757">
    <property type="entry name" value="Acyl_transf_3"/>
    <property type="match status" value="1"/>
</dbReference>
<organism evidence="4 5">
    <name type="scientific">Actinoplanes sandaracinus</name>
    <dbReference type="NCBI Taxonomy" id="3045177"/>
    <lineage>
        <taxon>Bacteria</taxon>
        <taxon>Bacillati</taxon>
        <taxon>Actinomycetota</taxon>
        <taxon>Actinomycetes</taxon>
        <taxon>Micromonosporales</taxon>
        <taxon>Micromonosporaceae</taxon>
        <taxon>Actinoplanes</taxon>
    </lineage>
</organism>
<accession>A0ABT6WLI3</accession>
<keyword evidence="2" id="KW-0812">Transmembrane</keyword>
<feature type="transmembrane region" description="Helical" evidence="2">
    <location>
        <begin position="291"/>
        <end position="307"/>
    </location>
</feature>
<feature type="transmembrane region" description="Helical" evidence="2">
    <location>
        <begin position="104"/>
        <end position="122"/>
    </location>
</feature>
<proteinExistence type="predicted"/>
<evidence type="ECO:0000256" key="1">
    <source>
        <dbReference type="SAM" id="MobiDB-lite"/>
    </source>
</evidence>
<keyword evidence="2" id="KW-1133">Transmembrane helix</keyword>
<feature type="transmembrane region" description="Helical" evidence="2">
    <location>
        <begin position="155"/>
        <end position="175"/>
    </location>
</feature>
<name>A0ABT6WLI3_9ACTN</name>
<feature type="transmembrane region" description="Helical" evidence="2">
    <location>
        <begin position="232"/>
        <end position="249"/>
    </location>
</feature>
<feature type="compositionally biased region" description="Low complexity" evidence="1">
    <location>
        <begin position="437"/>
        <end position="446"/>
    </location>
</feature>
<keyword evidence="4" id="KW-0012">Acyltransferase</keyword>
<keyword evidence="2" id="KW-0472">Membrane</keyword>
<gene>
    <name evidence="4" type="ORF">QLQ12_18430</name>
</gene>
<dbReference type="PANTHER" id="PTHR23028">
    <property type="entry name" value="ACETYLTRANSFERASE"/>
    <property type="match status" value="1"/>
</dbReference>
<evidence type="ECO:0000256" key="2">
    <source>
        <dbReference type="SAM" id="Phobius"/>
    </source>
</evidence>
<evidence type="ECO:0000313" key="5">
    <source>
        <dbReference type="Proteomes" id="UP001241758"/>
    </source>
</evidence>
<protein>
    <submittedName>
        <fullName evidence="4">Acyltransferase</fullName>
        <ecNumber evidence="4">2.3.-.-</ecNumber>
    </submittedName>
</protein>
<keyword evidence="5" id="KW-1185">Reference proteome</keyword>
<feature type="domain" description="Acyltransferase 3" evidence="3">
    <location>
        <begin position="22"/>
        <end position="346"/>
    </location>
</feature>
<sequence>MSRDEATTETSDRQKGAAPRLAALDGLRLIAALAVAVFHLSVSWRIDGSSPPSQSLPYLSHAAVYGFLGVELFFLISGFVICMSSWRRSLGDFFVSRVSRLYPAYWVCILVTAVIVTIAPVTDGVPVSGSPDLREIAVNMTMLQEPLGIPAVDTVYWTLFVELRFYLLFAVLVAFGLTYRRTVIFCAAWMAVAVIGPMLDSRIVNILAVPEYAPYFIAGIAMFLIHKFGRSPLLLAIVAFSWLISVERVEDRVAGVEPGFDVPTWPGIVIVTLSYLLVLVIAFGWTDRIRWTWLTTAGALTYPFYLLHQRVGYSLIRHTQERTALPAWVLVLGAITVVLGLAWLVHRLAERPLTRWLRTVLRRSVADVRQISAAEAASFSGHGEIREQRRAGAEPAVGVIGVALGAEPVPAGLPLRRTPDRPGTPPPRSPGRPPAQPRSGPRSPGR</sequence>
<feature type="transmembrane region" description="Helical" evidence="2">
    <location>
        <begin position="21"/>
        <end position="42"/>
    </location>
</feature>
<feature type="transmembrane region" description="Helical" evidence="2">
    <location>
        <begin position="182"/>
        <end position="199"/>
    </location>
</feature>
<evidence type="ECO:0000313" key="4">
    <source>
        <dbReference type="EMBL" id="MDI6100590.1"/>
    </source>
</evidence>
<feature type="compositionally biased region" description="Pro residues" evidence="1">
    <location>
        <begin position="422"/>
        <end position="436"/>
    </location>
</feature>